<reference evidence="3" key="3">
    <citation type="submission" date="2018-08" db="UniProtKB">
        <authorList>
            <consortium name="EnsemblPlants"/>
        </authorList>
    </citation>
    <scope>IDENTIFICATION</scope>
    <source>
        <strain evidence="3">cv. Bd21</strain>
    </source>
</reference>
<evidence type="ECO:0000256" key="1">
    <source>
        <dbReference type="SAM" id="MobiDB-lite"/>
    </source>
</evidence>
<name>A0A0Q3H7U2_BRADI</name>
<evidence type="ECO:0000313" key="3">
    <source>
        <dbReference type="EnsemblPlants" id="KQK18717"/>
    </source>
</evidence>
<dbReference type="Gramene" id="KQK18717">
    <property type="protein sequence ID" value="KQK18717"/>
    <property type="gene ID" value="BRADI_1g44256v3"/>
</dbReference>
<sequence>MRGAAPVLGLVGMTHKSSLVSAQSCLQRRERTLFRAAAESAERWTRTRRRTSSGSELRRSPLLTPPLPETTDGWTSSQASAPQRGCSGPLRRASGSAAIRPPMSMADDSVPGTWEDSGDHGRAGERERWKLEIGGRAMFWSRAIETV</sequence>
<proteinExistence type="predicted"/>
<organism evidence="2">
    <name type="scientific">Brachypodium distachyon</name>
    <name type="common">Purple false brome</name>
    <name type="synonym">Trachynia distachya</name>
    <dbReference type="NCBI Taxonomy" id="15368"/>
    <lineage>
        <taxon>Eukaryota</taxon>
        <taxon>Viridiplantae</taxon>
        <taxon>Streptophyta</taxon>
        <taxon>Embryophyta</taxon>
        <taxon>Tracheophyta</taxon>
        <taxon>Spermatophyta</taxon>
        <taxon>Magnoliopsida</taxon>
        <taxon>Liliopsida</taxon>
        <taxon>Poales</taxon>
        <taxon>Poaceae</taxon>
        <taxon>BOP clade</taxon>
        <taxon>Pooideae</taxon>
        <taxon>Stipodae</taxon>
        <taxon>Brachypodieae</taxon>
        <taxon>Brachypodium</taxon>
    </lineage>
</organism>
<dbReference type="Proteomes" id="UP000008810">
    <property type="component" value="Chromosome 1"/>
</dbReference>
<accession>A0A0Q3H7U2</accession>
<dbReference type="AlphaFoldDB" id="A0A0Q3H7U2"/>
<feature type="region of interest" description="Disordered" evidence="1">
    <location>
        <begin position="38"/>
        <end position="125"/>
    </location>
</feature>
<gene>
    <name evidence="2" type="ORF">BRADI_1g44256v3</name>
</gene>
<reference evidence="2 3" key="1">
    <citation type="journal article" date="2010" name="Nature">
        <title>Genome sequencing and analysis of the model grass Brachypodium distachyon.</title>
        <authorList>
            <consortium name="International Brachypodium Initiative"/>
        </authorList>
    </citation>
    <scope>NUCLEOTIDE SEQUENCE [LARGE SCALE GENOMIC DNA]</scope>
    <source>
        <strain evidence="2 3">Bd21</strain>
    </source>
</reference>
<dbReference type="EnsemblPlants" id="KQK18717">
    <property type="protein sequence ID" value="KQK18717"/>
    <property type="gene ID" value="BRADI_1g44256v3"/>
</dbReference>
<reference evidence="2" key="2">
    <citation type="submission" date="2017-06" db="EMBL/GenBank/DDBJ databases">
        <title>WGS assembly of Brachypodium distachyon.</title>
        <authorList>
            <consortium name="The International Brachypodium Initiative"/>
            <person name="Lucas S."/>
            <person name="Harmon-Smith M."/>
            <person name="Lail K."/>
            <person name="Tice H."/>
            <person name="Grimwood J."/>
            <person name="Bruce D."/>
            <person name="Barry K."/>
            <person name="Shu S."/>
            <person name="Lindquist E."/>
            <person name="Wang M."/>
            <person name="Pitluck S."/>
            <person name="Vogel J.P."/>
            <person name="Garvin D.F."/>
            <person name="Mockler T.C."/>
            <person name="Schmutz J."/>
            <person name="Rokhsar D."/>
            <person name="Bevan M.W."/>
        </authorList>
    </citation>
    <scope>NUCLEOTIDE SEQUENCE</scope>
    <source>
        <strain evidence="2">Bd21</strain>
    </source>
</reference>
<evidence type="ECO:0000313" key="2">
    <source>
        <dbReference type="EMBL" id="KQK18717.1"/>
    </source>
</evidence>
<evidence type="ECO:0000313" key="4">
    <source>
        <dbReference type="Proteomes" id="UP000008810"/>
    </source>
</evidence>
<keyword evidence="4" id="KW-1185">Reference proteome</keyword>
<dbReference type="EMBL" id="CM000880">
    <property type="protein sequence ID" value="KQK18717.1"/>
    <property type="molecule type" value="Genomic_DNA"/>
</dbReference>
<feature type="compositionally biased region" description="Polar residues" evidence="1">
    <location>
        <begin position="72"/>
        <end position="81"/>
    </location>
</feature>
<dbReference type="InParanoid" id="A0A0Q3H7U2"/>
<protein>
    <submittedName>
        <fullName evidence="2 3">Uncharacterized protein</fullName>
    </submittedName>
</protein>